<name>A0A395JGS6_9GAMM</name>
<dbReference type="InterPro" id="IPR010836">
    <property type="entry name" value="SapC"/>
</dbReference>
<sequence length="241" mass="27274">MTNYVLLNQAEHAKLRVITDRSAEYGDAVNFVMTFPFEFRNIQACYPIFFQKDPNTGMVYPVALLGFEQRENLFLTESGWNASYLPLMIKRQPFLIGFQADASDPAKRNAMVSIDIDNPRVNEENGEVLFLEHGGTSEFLQEATQSLELIHQAHQHSEKFVNKLIELELLEAFTLDIKLNNGVENQLMGYYTINEEKLQALTGDILGELSQAGFLQPIFMILASHARIATLVDLKNKSIVA</sequence>
<dbReference type="Pfam" id="PF07277">
    <property type="entry name" value="SapC"/>
    <property type="match status" value="1"/>
</dbReference>
<organism evidence="1 2">
    <name type="scientific">Arenicella xantha</name>
    <dbReference type="NCBI Taxonomy" id="644221"/>
    <lineage>
        <taxon>Bacteria</taxon>
        <taxon>Pseudomonadati</taxon>
        <taxon>Pseudomonadota</taxon>
        <taxon>Gammaproteobacteria</taxon>
        <taxon>Arenicellales</taxon>
        <taxon>Arenicellaceae</taxon>
        <taxon>Arenicella</taxon>
    </lineage>
</organism>
<dbReference type="InParanoid" id="A0A395JGS6"/>
<dbReference type="EMBL" id="QNRT01000005">
    <property type="protein sequence ID" value="RBP48729.1"/>
    <property type="molecule type" value="Genomic_DNA"/>
</dbReference>
<gene>
    <name evidence="1" type="ORF">DFR28_10567</name>
</gene>
<comment type="caution">
    <text evidence="1">The sequence shown here is derived from an EMBL/GenBank/DDBJ whole genome shotgun (WGS) entry which is preliminary data.</text>
</comment>
<keyword evidence="2" id="KW-1185">Reference proteome</keyword>
<dbReference type="RefSeq" id="WP_113955330.1">
    <property type="nucleotide sequence ID" value="NZ_QNRT01000005.1"/>
</dbReference>
<dbReference type="Proteomes" id="UP000253083">
    <property type="component" value="Unassembled WGS sequence"/>
</dbReference>
<dbReference type="OrthoDB" id="8888710at2"/>
<proteinExistence type="predicted"/>
<reference evidence="1 2" key="1">
    <citation type="submission" date="2018-06" db="EMBL/GenBank/DDBJ databases">
        <title>Genomic Encyclopedia of Type Strains, Phase IV (KMG-IV): sequencing the most valuable type-strain genomes for metagenomic binning, comparative biology and taxonomic classification.</title>
        <authorList>
            <person name="Goeker M."/>
        </authorList>
    </citation>
    <scope>NUCLEOTIDE SEQUENCE [LARGE SCALE GENOMIC DNA]</scope>
    <source>
        <strain evidence="1 2">DSM 24032</strain>
    </source>
</reference>
<evidence type="ECO:0000313" key="2">
    <source>
        <dbReference type="Proteomes" id="UP000253083"/>
    </source>
</evidence>
<accession>A0A395JGS6</accession>
<dbReference type="AlphaFoldDB" id="A0A395JGS6"/>
<evidence type="ECO:0000313" key="1">
    <source>
        <dbReference type="EMBL" id="RBP48729.1"/>
    </source>
</evidence>
<protein>
    <submittedName>
        <fullName evidence="1">SapC protein</fullName>
    </submittedName>
</protein>